<evidence type="ECO:0000313" key="3">
    <source>
        <dbReference type="Proteomes" id="UP000807115"/>
    </source>
</evidence>
<proteinExistence type="predicted"/>
<dbReference type="PANTHER" id="PTHR33157">
    <property type="entry name" value="AUTONOMOUS TRANSPOSABLE ELEMENT EN-1 MOSAIC PROTEIN-RELATED"/>
    <property type="match status" value="1"/>
</dbReference>
<gene>
    <name evidence="2" type="ORF">BDA96_07G017800</name>
</gene>
<protein>
    <submittedName>
        <fullName evidence="2">Uncharacterized protein</fullName>
    </submittedName>
</protein>
<accession>A0A921QHX7</accession>
<dbReference type="InterPro" id="IPR039266">
    <property type="entry name" value="EN-1/SPM"/>
</dbReference>
<evidence type="ECO:0000313" key="2">
    <source>
        <dbReference type="EMBL" id="KAG0522218.1"/>
    </source>
</evidence>
<dbReference type="PANTHER" id="PTHR33157:SF5">
    <property type="entry name" value="OS09G0314100 PROTEIN"/>
    <property type="match status" value="1"/>
</dbReference>
<dbReference type="GO" id="GO:0032196">
    <property type="term" value="P:transposition"/>
    <property type="evidence" value="ECO:0007669"/>
    <property type="project" value="InterPro"/>
</dbReference>
<dbReference type="AlphaFoldDB" id="A0A921QHX7"/>
<reference evidence="2" key="2">
    <citation type="submission" date="2020-10" db="EMBL/GenBank/DDBJ databases">
        <authorList>
            <person name="Cooper E.A."/>
            <person name="Brenton Z.W."/>
            <person name="Flinn B.S."/>
            <person name="Jenkins J."/>
            <person name="Shu S."/>
            <person name="Flowers D."/>
            <person name="Luo F."/>
            <person name="Wang Y."/>
            <person name="Xia P."/>
            <person name="Barry K."/>
            <person name="Daum C."/>
            <person name="Lipzen A."/>
            <person name="Yoshinaga Y."/>
            <person name="Schmutz J."/>
            <person name="Saski C."/>
            <person name="Vermerris W."/>
            <person name="Kresovich S."/>
        </authorList>
    </citation>
    <scope>NUCLEOTIDE SEQUENCE</scope>
</reference>
<feature type="compositionally biased region" description="Acidic residues" evidence="1">
    <location>
        <begin position="285"/>
        <end position="336"/>
    </location>
</feature>
<sequence length="357" mass="40511">MKVESSGIAVEVVFMYQARVDAVKVYYKDVLNQTLDDKLARPIELIYEQYLNGRVKWCKRVAWPSLCRHWCSEEFLTKRKRGQESRLSSDDIAQNRGGSRPFGETRQLLGEKFGPESATDMNTFKVMKCGMKNVDDTGRPGTISNRKAQKIVDEYTAKSQAAHPEGLEQQELDGKILYDLSGALRHGRVAIANGAVKLADVRAAAKRKNPASSNVASYRRMAKDNRNLRHANRCLQERLNQMGELNNDLILDLYRKLDQEVPENHKRRLAALQAKLSTSSSHVDEDLDGEDMDGEDEEDMDGSYMEGEDTDEDMNEEMYEEDEGDEEDRDEEDIDDNNGASNAGSNIDDFCDLGYIW</sequence>
<reference evidence="2" key="1">
    <citation type="journal article" date="2019" name="BMC Genomics">
        <title>A new reference genome for Sorghum bicolor reveals high levels of sequence similarity between sweet and grain genotypes: implications for the genetics of sugar metabolism.</title>
        <authorList>
            <person name="Cooper E.A."/>
            <person name="Brenton Z.W."/>
            <person name="Flinn B.S."/>
            <person name="Jenkins J."/>
            <person name="Shu S."/>
            <person name="Flowers D."/>
            <person name="Luo F."/>
            <person name="Wang Y."/>
            <person name="Xia P."/>
            <person name="Barry K."/>
            <person name="Daum C."/>
            <person name="Lipzen A."/>
            <person name="Yoshinaga Y."/>
            <person name="Schmutz J."/>
            <person name="Saski C."/>
            <person name="Vermerris W."/>
            <person name="Kresovich S."/>
        </authorList>
    </citation>
    <scope>NUCLEOTIDE SEQUENCE</scope>
</reference>
<organism evidence="2 3">
    <name type="scientific">Sorghum bicolor</name>
    <name type="common">Sorghum</name>
    <name type="synonym">Sorghum vulgare</name>
    <dbReference type="NCBI Taxonomy" id="4558"/>
    <lineage>
        <taxon>Eukaryota</taxon>
        <taxon>Viridiplantae</taxon>
        <taxon>Streptophyta</taxon>
        <taxon>Embryophyta</taxon>
        <taxon>Tracheophyta</taxon>
        <taxon>Spermatophyta</taxon>
        <taxon>Magnoliopsida</taxon>
        <taxon>Liliopsida</taxon>
        <taxon>Poales</taxon>
        <taxon>Poaceae</taxon>
        <taxon>PACMAD clade</taxon>
        <taxon>Panicoideae</taxon>
        <taxon>Andropogonodae</taxon>
        <taxon>Andropogoneae</taxon>
        <taxon>Sorghinae</taxon>
        <taxon>Sorghum</taxon>
    </lineage>
</organism>
<feature type="region of interest" description="Disordered" evidence="1">
    <location>
        <begin position="275"/>
        <end position="348"/>
    </location>
</feature>
<comment type="caution">
    <text evidence="2">The sequence shown here is derived from an EMBL/GenBank/DDBJ whole genome shotgun (WGS) entry which is preliminary data.</text>
</comment>
<feature type="region of interest" description="Disordered" evidence="1">
    <location>
        <begin position="86"/>
        <end position="105"/>
    </location>
</feature>
<dbReference type="EMBL" id="CM027686">
    <property type="protein sequence ID" value="KAG0522218.1"/>
    <property type="molecule type" value="Genomic_DNA"/>
</dbReference>
<name>A0A921QHX7_SORBI</name>
<dbReference type="Proteomes" id="UP000807115">
    <property type="component" value="Chromosome 7"/>
</dbReference>
<evidence type="ECO:0000256" key="1">
    <source>
        <dbReference type="SAM" id="MobiDB-lite"/>
    </source>
</evidence>